<keyword evidence="6" id="KW-0464">Manganese</keyword>
<dbReference type="CDD" id="cd07398">
    <property type="entry name" value="MPP_YbbF-LpxH"/>
    <property type="match status" value="1"/>
</dbReference>
<dbReference type="PANTHER" id="PTHR34990">
    <property type="entry name" value="UDP-2,3-DIACYLGLUCOSAMINE HYDROLASE-RELATED"/>
    <property type="match status" value="1"/>
</dbReference>
<dbReference type="EMBL" id="FOIR01000004">
    <property type="protein sequence ID" value="SEW40225.1"/>
    <property type="molecule type" value="Genomic_DNA"/>
</dbReference>
<proteinExistence type="predicted"/>
<dbReference type="InterPro" id="IPR043461">
    <property type="entry name" value="LpxH-like"/>
</dbReference>
<dbReference type="GO" id="GO:0016020">
    <property type="term" value="C:membrane"/>
    <property type="evidence" value="ECO:0007669"/>
    <property type="project" value="GOC"/>
</dbReference>
<evidence type="ECO:0000256" key="5">
    <source>
        <dbReference type="ARBA" id="ARBA00023136"/>
    </source>
</evidence>
<dbReference type="OrthoDB" id="9802481at2"/>
<sequence>MKLTPNSDQKIYFASDFHLGVPTPAASKEREQKIIRWLTECEKDASAIFLVGDLFDFWFEYGYTIPKGFTRFLGKLASLSDKGIELHIFTGNHDLWMFGYLEKELSAKVHYNPIDLQINDTRVLVGHGDGLGPGDSGYKFLKKVFTNRFFQWCFKWLHPDIGMGLANFWSGRSRAQAVNQEQKFLGEGEWLWTYAKEQEQLQHRDYYIFGHRHLPLDLEVSATSRYINLGEWLSNYTYAVYENGKIALKTFEA</sequence>
<evidence type="ECO:0000256" key="4">
    <source>
        <dbReference type="ARBA" id="ARBA00022801"/>
    </source>
</evidence>
<accession>A0A1I0RH77</accession>
<dbReference type="InterPro" id="IPR029052">
    <property type="entry name" value="Metallo-depent_PP-like"/>
</dbReference>
<dbReference type="InterPro" id="IPR004843">
    <property type="entry name" value="Calcineurin-like_PHP"/>
</dbReference>
<keyword evidence="3" id="KW-0479">Metal-binding</keyword>
<evidence type="ECO:0000256" key="3">
    <source>
        <dbReference type="ARBA" id="ARBA00022723"/>
    </source>
</evidence>
<organism evidence="8 9">
    <name type="scientific">Roseivirga pacifica</name>
    <dbReference type="NCBI Taxonomy" id="1267423"/>
    <lineage>
        <taxon>Bacteria</taxon>
        <taxon>Pseudomonadati</taxon>
        <taxon>Bacteroidota</taxon>
        <taxon>Cytophagia</taxon>
        <taxon>Cytophagales</taxon>
        <taxon>Roseivirgaceae</taxon>
        <taxon>Roseivirga</taxon>
    </lineage>
</organism>
<name>A0A1I0RH77_9BACT</name>
<keyword evidence="4 8" id="KW-0378">Hydrolase</keyword>
<evidence type="ECO:0000256" key="6">
    <source>
        <dbReference type="ARBA" id="ARBA00023211"/>
    </source>
</evidence>
<dbReference type="GO" id="GO:0046872">
    <property type="term" value="F:metal ion binding"/>
    <property type="evidence" value="ECO:0007669"/>
    <property type="project" value="UniProtKB-KW"/>
</dbReference>
<dbReference type="RefSeq" id="WP_090260376.1">
    <property type="nucleotide sequence ID" value="NZ_FOIR01000004.1"/>
</dbReference>
<keyword evidence="5" id="KW-0472">Membrane</keyword>
<evidence type="ECO:0000313" key="9">
    <source>
        <dbReference type="Proteomes" id="UP000199437"/>
    </source>
</evidence>
<feature type="domain" description="Calcineurin-like phosphoesterase" evidence="7">
    <location>
        <begin position="10"/>
        <end position="214"/>
    </location>
</feature>
<dbReference type="SUPFAM" id="SSF56300">
    <property type="entry name" value="Metallo-dependent phosphatases"/>
    <property type="match status" value="1"/>
</dbReference>
<dbReference type="Proteomes" id="UP000199437">
    <property type="component" value="Unassembled WGS sequence"/>
</dbReference>
<evidence type="ECO:0000259" key="7">
    <source>
        <dbReference type="Pfam" id="PF00149"/>
    </source>
</evidence>
<keyword evidence="2" id="KW-0997">Cell inner membrane</keyword>
<dbReference type="GO" id="GO:0009245">
    <property type="term" value="P:lipid A biosynthetic process"/>
    <property type="evidence" value="ECO:0007669"/>
    <property type="project" value="TreeGrafter"/>
</dbReference>
<evidence type="ECO:0000313" key="8">
    <source>
        <dbReference type="EMBL" id="SEW40225.1"/>
    </source>
</evidence>
<reference evidence="9" key="1">
    <citation type="submission" date="2016-10" db="EMBL/GenBank/DDBJ databases">
        <authorList>
            <person name="Varghese N."/>
            <person name="Submissions S."/>
        </authorList>
    </citation>
    <scope>NUCLEOTIDE SEQUENCE [LARGE SCALE GENOMIC DNA]</scope>
    <source>
        <strain evidence="9">CGMCC 1.12402</strain>
    </source>
</reference>
<dbReference type="AlphaFoldDB" id="A0A1I0RH77"/>
<dbReference type="GeneID" id="99988230"/>
<evidence type="ECO:0000256" key="2">
    <source>
        <dbReference type="ARBA" id="ARBA00022519"/>
    </source>
</evidence>
<keyword evidence="9" id="KW-1185">Reference proteome</keyword>
<evidence type="ECO:0000256" key="1">
    <source>
        <dbReference type="ARBA" id="ARBA00022475"/>
    </source>
</evidence>
<dbReference type="GO" id="GO:0008758">
    <property type="term" value="F:UDP-2,3-diacylglucosamine hydrolase activity"/>
    <property type="evidence" value="ECO:0007669"/>
    <property type="project" value="TreeGrafter"/>
</dbReference>
<dbReference type="PANTHER" id="PTHR34990:SF1">
    <property type="entry name" value="UDP-2,3-DIACYLGLUCOSAMINE HYDROLASE"/>
    <property type="match status" value="1"/>
</dbReference>
<protein>
    <submittedName>
        <fullName evidence="8">UDP-2,3-diacylglucosamine hydrolase</fullName>
    </submittedName>
</protein>
<dbReference type="Gene3D" id="3.60.21.10">
    <property type="match status" value="1"/>
</dbReference>
<dbReference type="Pfam" id="PF00149">
    <property type="entry name" value="Metallophos"/>
    <property type="match status" value="1"/>
</dbReference>
<keyword evidence="1" id="KW-1003">Cell membrane</keyword>
<dbReference type="STRING" id="1267423.SAMN05216290_3559"/>
<gene>
    <name evidence="8" type="ORF">SAMN05216290_3559</name>
</gene>